<dbReference type="AlphaFoldDB" id="A0A6A3DT77"/>
<organism evidence="3 5">
    <name type="scientific">Phytophthora fragariae</name>
    <dbReference type="NCBI Taxonomy" id="53985"/>
    <lineage>
        <taxon>Eukaryota</taxon>
        <taxon>Sar</taxon>
        <taxon>Stramenopiles</taxon>
        <taxon>Oomycota</taxon>
        <taxon>Peronosporomycetes</taxon>
        <taxon>Peronosporales</taxon>
        <taxon>Peronosporaceae</taxon>
        <taxon>Phytophthora</taxon>
    </lineage>
</organism>
<keyword evidence="2" id="KW-0812">Transmembrane</keyword>
<protein>
    <submittedName>
        <fullName evidence="3">Uncharacterized protein</fullName>
    </submittedName>
</protein>
<dbReference type="Proteomes" id="UP000441208">
    <property type="component" value="Unassembled WGS sequence"/>
</dbReference>
<comment type="caution">
    <text evidence="3">The sequence shown here is derived from an EMBL/GenBank/DDBJ whole genome shotgun (WGS) entry which is preliminary data.</text>
</comment>
<evidence type="ECO:0000256" key="2">
    <source>
        <dbReference type="SAM" id="Phobius"/>
    </source>
</evidence>
<gene>
    <name evidence="4" type="ORF">PF007_g24682</name>
    <name evidence="3" type="ORF">PF009_g25480</name>
</gene>
<keyword evidence="2" id="KW-1133">Transmembrane helix</keyword>
<feature type="compositionally biased region" description="Low complexity" evidence="1">
    <location>
        <begin position="33"/>
        <end position="88"/>
    </location>
</feature>
<feature type="region of interest" description="Disordered" evidence="1">
    <location>
        <begin position="33"/>
        <end position="91"/>
    </location>
</feature>
<evidence type="ECO:0000313" key="6">
    <source>
        <dbReference type="Proteomes" id="UP000441208"/>
    </source>
</evidence>
<proteinExistence type="predicted"/>
<accession>A0A6A3DT77</accession>
<dbReference type="EMBL" id="QXGF01002535">
    <property type="protein sequence ID" value="KAE8924285.1"/>
    <property type="molecule type" value="Genomic_DNA"/>
</dbReference>
<reference evidence="5 6" key="1">
    <citation type="submission" date="2018-08" db="EMBL/GenBank/DDBJ databases">
        <title>Genomic investigation of the strawberry pathogen Phytophthora fragariae indicates pathogenicity is determined by transcriptional variation in three key races.</title>
        <authorList>
            <person name="Adams T.M."/>
            <person name="Armitage A.D."/>
            <person name="Sobczyk M.K."/>
            <person name="Bates H.J."/>
            <person name="Dunwell J.M."/>
            <person name="Nellist C.F."/>
            <person name="Harrison R.J."/>
        </authorList>
    </citation>
    <scope>NUCLEOTIDE SEQUENCE [LARGE SCALE GENOMIC DNA]</scope>
    <source>
        <strain evidence="4 6">NOV-71</strain>
        <strain evidence="3 5">NOV-9</strain>
    </source>
</reference>
<evidence type="ECO:0000313" key="3">
    <source>
        <dbReference type="EMBL" id="KAE8924285.1"/>
    </source>
</evidence>
<evidence type="ECO:0000256" key="1">
    <source>
        <dbReference type="SAM" id="MobiDB-lite"/>
    </source>
</evidence>
<dbReference type="Proteomes" id="UP000429523">
    <property type="component" value="Unassembled WGS sequence"/>
</dbReference>
<evidence type="ECO:0000313" key="5">
    <source>
        <dbReference type="Proteomes" id="UP000429523"/>
    </source>
</evidence>
<name>A0A6A3DT77_9STRA</name>
<sequence>MVTKKAAITGVVVILAVIGAIIGVLVVRKSSDSASESSGTKSSGSGSVSDSSGSRGTTSSIVDSSSSKSGTTYKLKNSTSSSSSSVTSDPTDAKFTLSAFAIGDWGTTEYGFMSVEASEEWLKLQYHTADDSWSFAESFKSTTKGGVATKHCWYIPVDGGTGKEC</sequence>
<evidence type="ECO:0000313" key="4">
    <source>
        <dbReference type="EMBL" id="KAE9076285.1"/>
    </source>
</evidence>
<dbReference type="EMBL" id="QXFZ01002521">
    <property type="protein sequence ID" value="KAE9076285.1"/>
    <property type="molecule type" value="Genomic_DNA"/>
</dbReference>
<keyword evidence="2" id="KW-0472">Membrane</keyword>
<feature type="transmembrane region" description="Helical" evidence="2">
    <location>
        <begin position="6"/>
        <end position="27"/>
    </location>
</feature>